<dbReference type="OrthoDB" id="5395100at2"/>
<feature type="domain" description="Peptidoglycan binding-like" evidence="1">
    <location>
        <begin position="22"/>
        <end position="81"/>
    </location>
</feature>
<feature type="domain" description="Peptidase C51" evidence="2">
    <location>
        <begin position="139"/>
        <end position="235"/>
    </location>
</feature>
<dbReference type="EMBL" id="QPJK01000002">
    <property type="protein sequence ID" value="RCW74241.1"/>
    <property type="molecule type" value="Genomic_DNA"/>
</dbReference>
<comment type="caution">
    <text evidence="3">The sequence shown here is derived from an EMBL/GenBank/DDBJ whole genome shotgun (WGS) entry which is preliminary data.</text>
</comment>
<evidence type="ECO:0000313" key="3">
    <source>
        <dbReference type="EMBL" id="RCW74241.1"/>
    </source>
</evidence>
<organism evidence="3 4">
    <name type="scientific">Pseudorhodoferax soli</name>
    <dbReference type="NCBI Taxonomy" id="545864"/>
    <lineage>
        <taxon>Bacteria</taxon>
        <taxon>Pseudomonadati</taxon>
        <taxon>Pseudomonadota</taxon>
        <taxon>Betaproteobacteria</taxon>
        <taxon>Burkholderiales</taxon>
        <taxon>Comamonadaceae</taxon>
    </lineage>
</organism>
<dbReference type="Gene3D" id="1.10.101.10">
    <property type="entry name" value="PGBD-like superfamily/PGBD"/>
    <property type="match status" value="1"/>
</dbReference>
<dbReference type="InterPro" id="IPR036366">
    <property type="entry name" value="PGBDSf"/>
</dbReference>
<dbReference type="Pfam" id="PF01471">
    <property type="entry name" value="PG_binding_1"/>
    <property type="match status" value="1"/>
</dbReference>
<sequence>MATTTPRPFPNHLIKKGEADAALVRAVQTALKGHGYGPFTAGLFDAQMVAVVKVFQTQNVDSQGNALVVDGEIGRFTWGALFGVAAATEVPAPSSPLALQALGVAASQIGQMEVPLGSNRGPMVDHYLTVTGVPLTGSPDTRAWCMAFVYWAFHQAAVHLGTPNVVPRTAGCLDHWGRARFVPGVVRITGAEALADISLVKPGQVFICDFGHGLGHAGIVERVLPDGRLVTVEGNTNNDGSRSGVGVFRLERRKLSDKLLKGLVDYSAS</sequence>
<accession>A0A368Y1R9</accession>
<protein>
    <submittedName>
        <fullName evidence="3">Putative peptidoglycan binding protein</fullName>
    </submittedName>
</protein>
<evidence type="ECO:0000313" key="4">
    <source>
        <dbReference type="Proteomes" id="UP000252884"/>
    </source>
</evidence>
<dbReference type="Proteomes" id="UP000252884">
    <property type="component" value="Unassembled WGS sequence"/>
</dbReference>
<dbReference type="SUPFAM" id="SSF47090">
    <property type="entry name" value="PGBD-like"/>
    <property type="match status" value="1"/>
</dbReference>
<dbReference type="InterPro" id="IPR002477">
    <property type="entry name" value="Peptidoglycan-bd-like"/>
</dbReference>
<dbReference type="InterPro" id="IPR007921">
    <property type="entry name" value="CHAP_dom"/>
</dbReference>
<dbReference type="Pfam" id="PF05257">
    <property type="entry name" value="CHAP"/>
    <property type="match status" value="1"/>
</dbReference>
<evidence type="ECO:0000259" key="2">
    <source>
        <dbReference type="Pfam" id="PF05257"/>
    </source>
</evidence>
<dbReference type="InterPro" id="IPR036365">
    <property type="entry name" value="PGBD-like_sf"/>
</dbReference>
<gene>
    <name evidence="3" type="ORF">DES41_102562</name>
</gene>
<keyword evidence="4" id="KW-1185">Reference proteome</keyword>
<evidence type="ECO:0000259" key="1">
    <source>
        <dbReference type="Pfam" id="PF01471"/>
    </source>
</evidence>
<reference evidence="3 4" key="1">
    <citation type="submission" date="2018-07" db="EMBL/GenBank/DDBJ databases">
        <title>Genomic Encyclopedia of Type Strains, Phase IV (KMG-IV): sequencing the most valuable type-strain genomes for metagenomic binning, comparative biology and taxonomic classification.</title>
        <authorList>
            <person name="Goeker M."/>
        </authorList>
    </citation>
    <scope>NUCLEOTIDE SEQUENCE [LARGE SCALE GENOMIC DNA]</scope>
    <source>
        <strain evidence="3 4">DSM 21634</strain>
    </source>
</reference>
<dbReference type="AlphaFoldDB" id="A0A368Y1R9"/>
<dbReference type="RefSeq" id="WP_114467363.1">
    <property type="nucleotide sequence ID" value="NZ_QPJK01000002.1"/>
</dbReference>
<proteinExistence type="predicted"/>
<name>A0A368Y1R9_9BURK</name>